<dbReference type="OMA" id="LEIYCHQ"/>
<evidence type="ECO:0000259" key="7">
    <source>
        <dbReference type="PROSITE" id="PS50089"/>
    </source>
</evidence>
<keyword evidence="5" id="KW-0175">Coiled coil</keyword>
<evidence type="ECO:0000256" key="3">
    <source>
        <dbReference type="ARBA" id="ARBA00022833"/>
    </source>
</evidence>
<dbReference type="InterPro" id="IPR018957">
    <property type="entry name" value="Znf_C3HC4_RING-type"/>
</dbReference>
<feature type="region of interest" description="Disordered" evidence="6">
    <location>
        <begin position="314"/>
        <end position="396"/>
    </location>
</feature>
<reference evidence="8 9" key="1">
    <citation type="submission" date="2015-12" db="EMBL/GenBank/DDBJ databases">
        <title>The genome of Folsomia candida.</title>
        <authorList>
            <person name="Faddeeva A."/>
            <person name="Derks M.F."/>
            <person name="Anvar Y."/>
            <person name="Smit S."/>
            <person name="Van Straalen N."/>
            <person name="Roelofs D."/>
        </authorList>
    </citation>
    <scope>NUCLEOTIDE SEQUENCE [LARGE SCALE GENOMIC DNA]</scope>
    <source>
        <strain evidence="8 9">VU population</strain>
        <tissue evidence="8">Whole body</tissue>
    </source>
</reference>
<feature type="coiled-coil region" evidence="5">
    <location>
        <begin position="78"/>
        <end position="131"/>
    </location>
</feature>
<evidence type="ECO:0000313" key="8">
    <source>
        <dbReference type="EMBL" id="OXA56732.1"/>
    </source>
</evidence>
<dbReference type="Gene3D" id="3.90.70.10">
    <property type="entry name" value="Cysteine proteinases"/>
    <property type="match status" value="1"/>
</dbReference>
<feature type="compositionally biased region" description="Polar residues" evidence="6">
    <location>
        <begin position="481"/>
        <end position="491"/>
    </location>
</feature>
<evidence type="ECO:0000256" key="6">
    <source>
        <dbReference type="SAM" id="MobiDB-lite"/>
    </source>
</evidence>
<dbReference type="Gene3D" id="3.30.40.10">
    <property type="entry name" value="Zinc/RING finger domain, C3HC4 (zinc finger)"/>
    <property type="match status" value="1"/>
</dbReference>
<evidence type="ECO:0000313" key="9">
    <source>
        <dbReference type="Proteomes" id="UP000198287"/>
    </source>
</evidence>
<feature type="domain" description="RING-type" evidence="7">
    <location>
        <begin position="5"/>
        <end position="73"/>
    </location>
</feature>
<evidence type="ECO:0000256" key="5">
    <source>
        <dbReference type="SAM" id="Coils"/>
    </source>
</evidence>
<evidence type="ECO:0000256" key="2">
    <source>
        <dbReference type="ARBA" id="ARBA00022771"/>
    </source>
</evidence>
<feature type="region of interest" description="Disordered" evidence="6">
    <location>
        <begin position="417"/>
        <end position="441"/>
    </location>
</feature>
<keyword evidence="1" id="KW-0479">Metal-binding</keyword>
<proteinExistence type="predicted"/>
<protein>
    <recommendedName>
        <fullName evidence="7">RING-type domain-containing protein</fullName>
    </recommendedName>
</protein>
<dbReference type="EMBL" id="LNIX01000003">
    <property type="protein sequence ID" value="OXA56732.1"/>
    <property type="molecule type" value="Genomic_DNA"/>
</dbReference>
<keyword evidence="3" id="KW-0862">Zinc</keyword>
<name>A0A226EGM6_FOLCA</name>
<dbReference type="Proteomes" id="UP000198287">
    <property type="component" value="Unassembled WGS sequence"/>
</dbReference>
<sequence>MSVLCLICKEKLISYSPGGLNGSLLEQLVENVVISTSCGHLYHYECLQSWFRTQKIKNQNSPGTENGNICPSCLTRVKEEENRRIYLLEDHVEALEKAKLLERQENLEIYCHQLEIQLHQLQRENDVMVNTILTPPTSPLEDYDTIVKNDRVKWMRKDEEPLSGVVLSIFKKEGKLCAKIRLDRKIRTTQRSNRLFSSFRTDKKQEVTIPFEEIMLEKDVNANKSTSSISSSSTANNTNPGLFSNMSAYGKSLSSTNIYPMYNNTSNSSINMRNSTLSLPGESKRLFGIRESMNESTTSINAENEDNYVNNHVTATDHASPTRPTLNRSVSYSPGFPVGSSTSKNENRFSHQGSSSVSSSSASLDQQRDYVVITPPWMRSKPQPKQVDSRGSPPDYKNKHVTFADDHAVPKFTFATSSSNAGTSLEKVPESGESLSSINSDTPYVNFPSSVVFHEKRDAPIQSKVTGPTPPPRPIISLPSNLDSQDSQEFGTTDDGSELNFNPNPVPLTPEDDEGKEIVPSNVAIVSAAPENSGSISDVFDEELDETLALNNDNCFGVTLLSLLYESNGFDQQMLMYSAQDNEFCRTVKWIIREKFAVPLRQSNSVHPDFAYLLKESLAHLCSGTLDVEELLTILFEFTYKMTPFINYSLDMCDYLHQFFIDFTDKSKIRSVLDLFEKSLQLQDNLKLEDTPSPSLILQMPHSSNDGVIHYDAIIPNLTMVIDHLIDKKDSTNYLQKCYCDHSATLQCKKCSEVHGSGAVLFCEECKDLLEGLHMKTDHELEMTPISSSSSLTLSLSALICLKDNQYSVFLKDGRDTYSPWVYVNGVVNGKLQIKELSGFGYWLESLLDEEKQVNLEEIPVLLQKALKYCRVLFYVPERSSSSEV</sequence>
<keyword evidence="9" id="KW-1185">Reference proteome</keyword>
<dbReference type="SUPFAM" id="SSF57850">
    <property type="entry name" value="RING/U-box"/>
    <property type="match status" value="1"/>
</dbReference>
<dbReference type="InterPro" id="IPR001841">
    <property type="entry name" value="Znf_RING"/>
</dbReference>
<organism evidence="8 9">
    <name type="scientific">Folsomia candida</name>
    <name type="common">Springtail</name>
    <dbReference type="NCBI Taxonomy" id="158441"/>
    <lineage>
        <taxon>Eukaryota</taxon>
        <taxon>Metazoa</taxon>
        <taxon>Ecdysozoa</taxon>
        <taxon>Arthropoda</taxon>
        <taxon>Hexapoda</taxon>
        <taxon>Collembola</taxon>
        <taxon>Entomobryomorpha</taxon>
        <taxon>Isotomoidea</taxon>
        <taxon>Isotomidae</taxon>
        <taxon>Proisotominae</taxon>
        <taxon>Folsomia</taxon>
    </lineage>
</organism>
<dbReference type="OrthoDB" id="8062037at2759"/>
<feature type="region of interest" description="Disordered" evidence="6">
    <location>
        <begin position="458"/>
        <end position="515"/>
    </location>
</feature>
<comment type="caution">
    <text evidence="8">The sequence shown here is derived from an EMBL/GenBank/DDBJ whole genome shotgun (WGS) entry which is preliminary data.</text>
</comment>
<dbReference type="InterPro" id="IPR013083">
    <property type="entry name" value="Znf_RING/FYVE/PHD"/>
</dbReference>
<dbReference type="Pfam" id="PF00097">
    <property type="entry name" value="zf-C3HC4"/>
    <property type="match status" value="1"/>
</dbReference>
<keyword evidence="2 4" id="KW-0863">Zinc-finger</keyword>
<gene>
    <name evidence="8" type="ORF">Fcan01_07179</name>
</gene>
<feature type="compositionally biased region" description="Low complexity" evidence="6">
    <location>
        <begin position="354"/>
        <end position="363"/>
    </location>
</feature>
<accession>A0A226EGM6</accession>
<dbReference type="STRING" id="158441.A0A226EGM6"/>
<evidence type="ECO:0000256" key="1">
    <source>
        <dbReference type="ARBA" id="ARBA00022723"/>
    </source>
</evidence>
<dbReference type="GO" id="GO:0008270">
    <property type="term" value="F:zinc ion binding"/>
    <property type="evidence" value="ECO:0007669"/>
    <property type="project" value="UniProtKB-KW"/>
</dbReference>
<dbReference type="AlphaFoldDB" id="A0A226EGM6"/>
<dbReference type="PROSITE" id="PS50089">
    <property type="entry name" value="ZF_RING_2"/>
    <property type="match status" value="1"/>
</dbReference>
<dbReference type="SMART" id="SM00184">
    <property type="entry name" value="RING"/>
    <property type="match status" value="1"/>
</dbReference>
<feature type="compositionally biased region" description="Polar residues" evidence="6">
    <location>
        <begin position="314"/>
        <end position="332"/>
    </location>
</feature>
<evidence type="ECO:0000256" key="4">
    <source>
        <dbReference type="PROSITE-ProRule" id="PRU00175"/>
    </source>
</evidence>